<keyword evidence="2" id="KW-1185">Reference proteome</keyword>
<evidence type="ECO:0000313" key="1">
    <source>
        <dbReference type="EMBL" id="MBM7621680.1"/>
    </source>
</evidence>
<dbReference type="EMBL" id="JAFBED010000009">
    <property type="protein sequence ID" value="MBM7621680.1"/>
    <property type="molecule type" value="Genomic_DNA"/>
</dbReference>
<sequence>MGPVFFYVAGAGHLYRVGQGSCPRGMMVE</sequence>
<dbReference type="Proteomes" id="UP000737402">
    <property type="component" value="Unassembled WGS sequence"/>
</dbReference>
<organism evidence="1 2">
    <name type="scientific">Sutcliffiella tianshenii</name>
    <dbReference type="NCBI Taxonomy" id="1463404"/>
    <lineage>
        <taxon>Bacteria</taxon>
        <taxon>Bacillati</taxon>
        <taxon>Bacillota</taxon>
        <taxon>Bacilli</taxon>
        <taxon>Bacillales</taxon>
        <taxon>Bacillaceae</taxon>
        <taxon>Sutcliffiella</taxon>
    </lineage>
</organism>
<proteinExistence type="predicted"/>
<evidence type="ECO:0000313" key="2">
    <source>
        <dbReference type="Proteomes" id="UP000737402"/>
    </source>
</evidence>
<name>A0ABS2P5K6_9BACI</name>
<protein>
    <submittedName>
        <fullName evidence="1">Uncharacterized protein</fullName>
    </submittedName>
</protein>
<gene>
    <name evidence="1" type="ORF">JOC95_003569</name>
</gene>
<accession>A0ABS2P5K6</accession>
<reference evidence="1 2" key="1">
    <citation type="submission" date="2021-01" db="EMBL/GenBank/DDBJ databases">
        <title>Genomic Encyclopedia of Type Strains, Phase IV (KMG-IV): sequencing the most valuable type-strain genomes for metagenomic binning, comparative biology and taxonomic classification.</title>
        <authorList>
            <person name="Goeker M."/>
        </authorList>
    </citation>
    <scope>NUCLEOTIDE SEQUENCE [LARGE SCALE GENOMIC DNA]</scope>
    <source>
        <strain evidence="1 2">DSM 25879</strain>
    </source>
</reference>
<comment type="caution">
    <text evidence="1">The sequence shown here is derived from an EMBL/GenBank/DDBJ whole genome shotgun (WGS) entry which is preliminary data.</text>
</comment>